<name>A0A916NC29_9BACT</name>
<keyword evidence="3" id="KW-1185">Reference proteome</keyword>
<evidence type="ECO:0000256" key="1">
    <source>
        <dbReference type="SAM" id="Phobius"/>
    </source>
</evidence>
<dbReference type="RefSeq" id="WP_215239366.1">
    <property type="nucleotide sequence ID" value="NZ_CAJRAF010000002.1"/>
</dbReference>
<keyword evidence="1" id="KW-0472">Membrane</keyword>
<evidence type="ECO:0000313" key="2">
    <source>
        <dbReference type="EMBL" id="CAG5002063.1"/>
    </source>
</evidence>
<sequence length="98" mass="10697">MRNNLRFIFPRLIGATVIVGLVSFIMIMLFKLLVGILLVGGVIALVRRMAGRPAYRLHAGQHSAYVSGGITPSADRNQWTGPITVRANVSQQTIIPIN</sequence>
<proteinExistence type="predicted"/>
<gene>
    <name evidence="2" type="ORF">DYBT9275_02798</name>
</gene>
<accession>A0A916NC29</accession>
<comment type="caution">
    <text evidence="2">The sequence shown here is derived from an EMBL/GenBank/DDBJ whole genome shotgun (WGS) entry which is preliminary data.</text>
</comment>
<organism evidence="2 3">
    <name type="scientific">Dyadobacter helix</name>
    <dbReference type="NCBI Taxonomy" id="2822344"/>
    <lineage>
        <taxon>Bacteria</taxon>
        <taxon>Pseudomonadati</taxon>
        <taxon>Bacteroidota</taxon>
        <taxon>Cytophagia</taxon>
        <taxon>Cytophagales</taxon>
        <taxon>Spirosomataceae</taxon>
        <taxon>Dyadobacter</taxon>
    </lineage>
</organism>
<dbReference type="EMBL" id="CAJRAF010000002">
    <property type="protein sequence ID" value="CAG5002063.1"/>
    <property type="molecule type" value="Genomic_DNA"/>
</dbReference>
<dbReference type="Proteomes" id="UP000680038">
    <property type="component" value="Unassembled WGS sequence"/>
</dbReference>
<evidence type="ECO:0000313" key="3">
    <source>
        <dbReference type="Proteomes" id="UP000680038"/>
    </source>
</evidence>
<reference evidence="2" key="1">
    <citation type="submission" date="2021-04" db="EMBL/GenBank/DDBJ databases">
        <authorList>
            <person name="Rodrigo-Torres L."/>
            <person name="Arahal R. D."/>
            <person name="Lucena T."/>
        </authorList>
    </citation>
    <scope>NUCLEOTIDE SEQUENCE</scope>
    <source>
        <strain evidence="2">CECT 9275</strain>
    </source>
</reference>
<feature type="transmembrane region" description="Helical" evidence="1">
    <location>
        <begin position="12"/>
        <end position="45"/>
    </location>
</feature>
<keyword evidence="1" id="KW-1133">Transmembrane helix</keyword>
<keyword evidence="1" id="KW-0812">Transmembrane</keyword>
<protein>
    <submittedName>
        <fullName evidence="2">Uncharacterized protein</fullName>
    </submittedName>
</protein>
<dbReference type="AlphaFoldDB" id="A0A916NC29"/>